<dbReference type="GO" id="GO:0004252">
    <property type="term" value="F:serine-type endopeptidase activity"/>
    <property type="evidence" value="ECO:0007669"/>
    <property type="project" value="InterPro"/>
</dbReference>
<feature type="non-terminal residue" evidence="2">
    <location>
        <position position="1"/>
    </location>
</feature>
<dbReference type="GO" id="GO:0006508">
    <property type="term" value="P:proteolysis"/>
    <property type="evidence" value="ECO:0007669"/>
    <property type="project" value="InterPro"/>
</dbReference>
<dbReference type="Gene3D" id="3.30.230.10">
    <property type="match status" value="1"/>
</dbReference>
<accession>A0A2T4D3V5</accession>
<dbReference type="SUPFAM" id="SSF54211">
    <property type="entry name" value="Ribosomal protein S5 domain 2-like"/>
    <property type="match status" value="1"/>
</dbReference>
<protein>
    <recommendedName>
        <fullName evidence="1">Lon proteolytic domain-containing protein</fullName>
    </recommendedName>
</protein>
<dbReference type="EMBL" id="PYVF01000057">
    <property type="protein sequence ID" value="PTB88487.1"/>
    <property type="molecule type" value="Genomic_DNA"/>
</dbReference>
<organism evidence="2 3">
    <name type="scientific">Pseudidiomarina aestuarii</name>
    <dbReference type="NCBI Taxonomy" id="624146"/>
    <lineage>
        <taxon>Bacteria</taxon>
        <taxon>Pseudomonadati</taxon>
        <taxon>Pseudomonadota</taxon>
        <taxon>Gammaproteobacteria</taxon>
        <taxon>Alteromonadales</taxon>
        <taxon>Idiomarinaceae</taxon>
        <taxon>Pseudidiomarina</taxon>
    </lineage>
</organism>
<dbReference type="Pfam" id="PF05362">
    <property type="entry name" value="Lon_C"/>
    <property type="match status" value="1"/>
</dbReference>
<dbReference type="InterPro" id="IPR014721">
    <property type="entry name" value="Ribsml_uS5_D2-typ_fold_subgr"/>
</dbReference>
<evidence type="ECO:0000259" key="1">
    <source>
        <dbReference type="Pfam" id="PF05362"/>
    </source>
</evidence>
<dbReference type="Proteomes" id="UP000242087">
    <property type="component" value="Unassembled WGS sequence"/>
</dbReference>
<feature type="domain" description="Lon proteolytic" evidence="1">
    <location>
        <begin position="1"/>
        <end position="38"/>
    </location>
</feature>
<dbReference type="InterPro" id="IPR020568">
    <property type="entry name" value="Ribosomal_Su5_D2-typ_SF"/>
</dbReference>
<gene>
    <name evidence="2" type="ORF">C9927_04005</name>
</gene>
<comment type="caution">
    <text evidence="2">The sequence shown here is derived from an EMBL/GenBank/DDBJ whole genome shotgun (WGS) entry which is preliminary data.</text>
</comment>
<dbReference type="GO" id="GO:0004176">
    <property type="term" value="F:ATP-dependent peptidase activity"/>
    <property type="evidence" value="ECO:0007669"/>
    <property type="project" value="InterPro"/>
</dbReference>
<reference evidence="2 3" key="1">
    <citation type="submission" date="2018-03" db="EMBL/GenBank/DDBJ databases">
        <title>Cross-interface Injection: A General Nanoliter Liquid Handling Method Applied to Single Cells Genome Amplification Automated Nanoliter Liquid Handling Applied to Single Cell Multiple Displacement Amplification.</title>
        <authorList>
            <person name="Yun J."/>
            <person name="Xu P."/>
            <person name="Xu J."/>
            <person name="Dai X."/>
            <person name="Wang Y."/>
            <person name="Zheng X."/>
            <person name="Cao C."/>
            <person name="Yi Q."/>
            <person name="Zhu Y."/>
            <person name="Wang L."/>
            <person name="Dong Z."/>
            <person name="Huang Y."/>
            <person name="Huang L."/>
            <person name="Du W."/>
        </authorList>
    </citation>
    <scope>NUCLEOTIDE SEQUENCE [LARGE SCALE GENOMIC DNA]</scope>
    <source>
        <strain evidence="2 3">A12-4</strain>
    </source>
</reference>
<evidence type="ECO:0000313" key="3">
    <source>
        <dbReference type="Proteomes" id="UP000242087"/>
    </source>
</evidence>
<proteinExistence type="predicted"/>
<dbReference type="InterPro" id="IPR008269">
    <property type="entry name" value="Lon_proteolytic"/>
</dbReference>
<evidence type="ECO:0000313" key="2">
    <source>
        <dbReference type="EMBL" id="PTB88487.1"/>
    </source>
</evidence>
<dbReference type="AlphaFoldDB" id="A0A2T4D3V5"/>
<name>A0A2T4D3V5_9GAMM</name>
<sequence length="48" mass="5451">LIPKDNERDLKEISDNVKGDLKIQPVQWIDEVLKVALERTPEAVVKAP</sequence>